<name>A0ACB9YWY8_9PEZI</name>
<keyword evidence="2" id="KW-1185">Reference proteome</keyword>
<evidence type="ECO:0000313" key="1">
    <source>
        <dbReference type="EMBL" id="KAI4863519.1"/>
    </source>
</evidence>
<dbReference type="Proteomes" id="UP001497700">
    <property type="component" value="Unassembled WGS sequence"/>
</dbReference>
<organism evidence="1 2">
    <name type="scientific">Hypoxylon rubiginosum</name>
    <dbReference type="NCBI Taxonomy" id="110542"/>
    <lineage>
        <taxon>Eukaryota</taxon>
        <taxon>Fungi</taxon>
        <taxon>Dikarya</taxon>
        <taxon>Ascomycota</taxon>
        <taxon>Pezizomycotina</taxon>
        <taxon>Sordariomycetes</taxon>
        <taxon>Xylariomycetidae</taxon>
        <taxon>Xylariales</taxon>
        <taxon>Hypoxylaceae</taxon>
        <taxon>Hypoxylon</taxon>
    </lineage>
</organism>
<gene>
    <name evidence="1" type="ORF">F4820DRAFT_370350</name>
</gene>
<sequence length="285" mass="30470">MAPPTILAHKSSFLTAQTLQLSQALAPSAAWRESNNSSRAAENNGGGQLSDRVVDEALYRANHALQQHARRVYAPQASRHVAEQIEALYLDAAEKAVRGDGGPEGAEGEDAAAGGNGLGGREVDGEARFLRVGADFASDEVISTLPGTWDLHSPSQAESNPPEAQRYADLASSLTSLSARRKEARERLDRLRRMRDLLSPFTSPDTNGAGDSGGGDTGLQKVQPNLVTRDGEVERELERMRVLLVRVAARVGQLPDPGRDSDGDAAMEDLDAAEQSKVERLVDGL</sequence>
<proteinExistence type="predicted"/>
<protein>
    <submittedName>
        <fullName evidence="1">Kinetochore Sim4 complex subunit Fta4</fullName>
    </submittedName>
</protein>
<dbReference type="EMBL" id="MU393502">
    <property type="protein sequence ID" value="KAI4863519.1"/>
    <property type="molecule type" value="Genomic_DNA"/>
</dbReference>
<reference evidence="1 2" key="1">
    <citation type="journal article" date="2022" name="New Phytol.">
        <title>Ecological generalism drives hyperdiversity of secondary metabolite gene clusters in xylarialean endophytes.</title>
        <authorList>
            <person name="Franco M.E.E."/>
            <person name="Wisecaver J.H."/>
            <person name="Arnold A.E."/>
            <person name="Ju Y.M."/>
            <person name="Slot J.C."/>
            <person name="Ahrendt S."/>
            <person name="Moore L.P."/>
            <person name="Eastman K.E."/>
            <person name="Scott K."/>
            <person name="Konkel Z."/>
            <person name="Mondo S.J."/>
            <person name="Kuo A."/>
            <person name="Hayes R.D."/>
            <person name="Haridas S."/>
            <person name="Andreopoulos B."/>
            <person name="Riley R."/>
            <person name="LaButti K."/>
            <person name="Pangilinan J."/>
            <person name="Lipzen A."/>
            <person name="Amirebrahimi M."/>
            <person name="Yan J."/>
            <person name="Adam C."/>
            <person name="Keymanesh K."/>
            <person name="Ng V."/>
            <person name="Louie K."/>
            <person name="Northen T."/>
            <person name="Drula E."/>
            <person name="Henrissat B."/>
            <person name="Hsieh H.M."/>
            <person name="Youens-Clark K."/>
            <person name="Lutzoni F."/>
            <person name="Miadlikowska J."/>
            <person name="Eastwood D.C."/>
            <person name="Hamelin R.C."/>
            <person name="Grigoriev I.V."/>
            <person name="U'Ren J.M."/>
        </authorList>
    </citation>
    <scope>NUCLEOTIDE SEQUENCE [LARGE SCALE GENOMIC DNA]</scope>
    <source>
        <strain evidence="1 2">CBS 119005</strain>
    </source>
</reference>
<accession>A0ACB9YWY8</accession>
<evidence type="ECO:0000313" key="2">
    <source>
        <dbReference type="Proteomes" id="UP001497700"/>
    </source>
</evidence>
<comment type="caution">
    <text evidence="1">The sequence shown here is derived from an EMBL/GenBank/DDBJ whole genome shotgun (WGS) entry which is preliminary data.</text>
</comment>